<dbReference type="AlphaFoldDB" id="A0A0W8E4X0"/>
<name>A0A0W8E4X0_9ZZZZ</name>
<dbReference type="InterPro" id="IPR010181">
    <property type="entry name" value="CGCAxxGCC_motif"/>
</dbReference>
<reference evidence="1" key="1">
    <citation type="journal article" date="2015" name="Proc. Natl. Acad. Sci. U.S.A.">
        <title>Networks of energetic and metabolic interactions define dynamics in microbial communities.</title>
        <authorList>
            <person name="Embree M."/>
            <person name="Liu J.K."/>
            <person name="Al-Bassam M.M."/>
            <person name="Zengler K."/>
        </authorList>
    </citation>
    <scope>NUCLEOTIDE SEQUENCE</scope>
</reference>
<comment type="caution">
    <text evidence="1">The sequence shown here is derived from an EMBL/GenBank/DDBJ whole genome shotgun (WGS) entry which is preliminary data.</text>
</comment>
<evidence type="ECO:0008006" key="2">
    <source>
        <dbReference type="Google" id="ProtNLM"/>
    </source>
</evidence>
<dbReference type="EMBL" id="LNQE01001879">
    <property type="protein sequence ID" value="KUG03485.1"/>
    <property type="molecule type" value="Genomic_DNA"/>
</dbReference>
<dbReference type="Pfam" id="PF09719">
    <property type="entry name" value="C_GCAxxG_C_C"/>
    <property type="match status" value="1"/>
</dbReference>
<dbReference type="NCBIfam" id="TIGR01909">
    <property type="entry name" value="C_GCAxxG_C_C"/>
    <property type="match status" value="1"/>
</dbReference>
<organism evidence="1">
    <name type="scientific">hydrocarbon metagenome</name>
    <dbReference type="NCBI Taxonomy" id="938273"/>
    <lineage>
        <taxon>unclassified sequences</taxon>
        <taxon>metagenomes</taxon>
        <taxon>ecological metagenomes</taxon>
    </lineage>
</organism>
<sequence>MNTEVPLKDIEQKASVIASEHFRKGLNCAESVYKAIQDVGLVEFPPETVALATAFGGGIGLYGGVCGALAGLTMAVSAVHGRKQPWAEEHQDIIDQLYGNPGLYRFFNQIPEQFQKKFGSTTCQELISDYQEWFDNQRFCQCRYIVMESTIMAVQFITQGNEEGYCQAFGRNMAGKE</sequence>
<evidence type="ECO:0000313" key="1">
    <source>
        <dbReference type="EMBL" id="KUG03485.1"/>
    </source>
</evidence>
<accession>A0A0W8E4X0</accession>
<proteinExistence type="predicted"/>
<protein>
    <recommendedName>
        <fullName evidence="2">C_GCAxxG_C_C family protein</fullName>
    </recommendedName>
</protein>
<gene>
    <name evidence="1" type="ORF">ASZ90_019121</name>
</gene>